<dbReference type="Pfam" id="PF00361">
    <property type="entry name" value="Proton_antipo_M"/>
    <property type="match status" value="1"/>
</dbReference>
<keyword evidence="3" id="KW-0813">Transport</keyword>
<feature type="transmembrane region" description="Helical" evidence="10">
    <location>
        <begin position="35"/>
        <end position="56"/>
    </location>
</feature>
<evidence type="ECO:0000256" key="3">
    <source>
        <dbReference type="ARBA" id="ARBA00022449"/>
    </source>
</evidence>
<dbReference type="NCBIfam" id="NF005818">
    <property type="entry name" value="PRK07691.1"/>
    <property type="match status" value="1"/>
</dbReference>
<name>A0AAP1WM55_MAMLE</name>
<feature type="transmembrane region" description="Helical" evidence="10">
    <location>
        <begin position="71"/>
        <end position="96"/>
    </location>
</feature>
<reference evidence="12 14" key="1">
    <citation type="submission" date="2021-06" db="EMBL/GenBank/DDBJ databases">
        <title>Staphylococcus lentus K169 genome sequencing.</title>
        <authorList>
            <person name="Sundareshan S."/>
            <person name="Akhila D.S."/>
            <person name="Prachi D."/>
            <person name="Sivakumar R."/>
            <person name="Rajendhran J."/>
            <person name="Isloor S."/>
            <person name="Hegde N.R."/>
        </authorList>
    </citation>
    <scope>NUCLEOTIDE SEQUENCE [LARGE SCALE GENOMIC DNA]</scope>
    <source>
        <strain evidence="12 14">K169</strain>
    </source>
</reference>
<organism evidence="13 15">
    <name type="scientific">Mammaliicoccus lentus</name>
    <name type="common">Staphylococcus lentus</name>
    <dbReference type="NCBI Taxonomy" id="42858"/>
    <lineage>
        <taxon>Bacteria</taxon>
        <taxon>Bacillati</taxon>
        <taxon>Bacillota</taxon>
        <taxon>Bacilli</taxon>
        <taxon>Bacillales</taxon>
        <taxon>Staphylococcaceae</taxon>
        <taxon>Mammaliicoccus</taxon>
    </lineage>
</organism>
<dbReference type="InterPro" id="IPR003918">
    <property type="entry name" value="NADH_UbQ_OxRdtase"/>
</dbReference>
<feature type="transmembrane region" description="Helical" evidence="10">
    <location>
        <begin position="108"/>
        <end position="125"/>
    </location>
</feature>
<comment type="subcellular location">
    <subcellularLocation>
        <location evidence="1">Cell membrane</location>
        <topology evidence="1">Multi-pass membrane protein</topology>
    </subcellularLocation>
    <subcellularLocation>
        <location evidence="9">Membrane</location>
        <topology evidence="9">Multi-pass membrane protein</topology>
    </subcellularLocation>
</comment>
<keyword evidence="4" id="KW-1003">Cell membrane</keyword>
<comment type="similarity">
    <text evidence="2">Belongs to the CPA3 antiporters (TC 2.A.63) subunit D family.</text>
</comment>
<dbReference type="PRINTS" id="PR01437">
    <property type="entry name" value="NUOXDRDTASE4"/>
</dbReference>
<evidence type="ECO:0000313" key="12">
    <source>
        <dbReference type="EMBL" id="MBU6112895.1"/>
    </source>
</evidence>
<feature type="transmembrane region" description="Helical" evidence="10">
    <location>
        <begin position="371"/>
        <end position="394"/>
    </location>
</feature>
<evidence type="ECO:0000259" key="11">
    <source>
        <dbReference type="Pfam" id="PF00361"/>
    </source>
</evidence>
<feature type="transmembrane region" description="Helical" evidence="10">
    <location>
        <begin position="205"/>
        <end position="231"/>
    </location>
</feature>
<evidence type="ECO:0000256" key="1">
    <source>
        <dbReference type="ARBA" id="ARBA00004651"/>
    </source>
</evidence>
<evidence type="ECO:0000256" key="8">
    <source>
        <dbReference type="ARBA" id="ARBA00023136"/>
    </source>
</evidence>
<feature type="transmembrane region" description="Helical" evidence="10">
    <location>
        <begin position="131"/>
        <end position="151"/>
    </location>
</feature>
<dbReference type="AlphaFoldDB" id="A0AAP1WM55"/>
<feature type="transmembrane region" description="Helical" evidence="10">
    <location>
        <begin position="273"/>
        <end position="296"/>
    </location>
</feature>
<evidence type="ECO:0000256" key="10">
    <source>
        <dbReference type="SAM" id="Phobius"/>
    </source>
</evidence>
<feature type="transmembrane region" description="Helical" evidence="10">
    <location>
        <begin position="451"/>
        <end position="476"/>
    </location>
</feature>
<evidence type="ECO:0000256" key="6">
    <source>
        <dbReference type="ARBA" id="ARBA00022989"/>
    </source>
</evidence>
<evidence type="ECO:0000256" key="7">
    <source>
        <dbReference type="ARBA" id="ARBA00023065"/>
    </source>
</evidence>
<dbReference type="GeneID" id="99677294"/>
<dbReference type="EMBL" id="CP118848">
    <property type="protein sequence ID" value="WHI60886.1"/>
    <property type="molecule type" value="Genomic_DNA"/>
</dbReference>
<keyword evidence="7" id="KW-0406">Ion transport</keyword>
<keyword evidence="14" id="KW-1185">Reference proteome</keyword>
<dbReference type="Proteomes" id="UP001223261">
    <property type="component" value="Chromosome"/>
</dbReference>
<feature type="transmembrane region" description="Helical" evidence="10">
    <location>
        <begin position="243"/>
        <end position="267"/>
    </location>
</feature>
<evidence type="ECO:0000256" key="2">
    <source>
        <dbReference type="ARBA" id="ARBA00005346"/>
    </source>
</evidence>
<feature type="transmembrane region" description="Helical" evidence="10">
    <location>
        <begin position="406"/>
        <end position="430"/>
    </location>
</feature>
<feature type="transmembrane region" description="Helical" evidence="10">
    <location>
        <begin position="303"/>
        <end position="320"/>
    </location>
</feature>
<accession>A0AAP1WM55</accession>
<dbReference type="GO" id="GO:0015297">
    <property type="term" value="F:antiporter activity"/>
    <property type="evidence" value="ECO:0007669"/>
    <property type="project" value="UniProtKB-KW"/>
</dbReference>
<evidence type="ECO:0000256" key="5">
    <source>
        <dbReference type="ARBA" id="ARBA00022692"/>
    </source>
</evidence>
<keyword evidence="6 10" id="KW-1133">Transmembrane helix</keyword>
<dbReference type="PANTHER" id="PTHR42703">
    <property type="entry name" value="NADH DEHYDROGENASE"/>
    <property type="match status" value="1"/>
</dbReference>
<dbReference type="GO" id="GO:0042773">
    <property type="term" value="P:ATP synthesis coupled electron transport"/>
    <property type="evidence" value="ECO:0007669"/>
    <property type="project" value="InterPro"/>
</dbReference>
<evidence type="ECO:0000313" key="15">
    <source>
        <dbReference type="Proteomes" id="UP001223261"/>
    </source>
</evidence>
<dbReference type="InterPro" id="IPR050586">
    <property type="entry name" value="CPA3_Na-H_Antiporter_D"/>
</dbReference>
<feature type="transmembrane region" description="Helical" evidence="10">
    <location>
        <begin position="332"/>
        <end position="351"/>
    </location>
</feature>
<evidence type="ECO:0000256" key="4">
    <source>
        <dbReference type="ARBA" id="ARBA00022475"/>
    </source>
</evidence>
<dbReference type="Proteomes" id="UP000770161">
    <property type="component" value="Unassembled WGS sequence"/>
</dbReference>
<gene>
    <name evidence="12" type="ORF">KQ656_02940</name>
    <name evidence="13" type="ORF">PYH69_04435</name>
</gene>
<feature type="transmembrane region" description="Helical" evidence="10">
    <location>
        <begin position="163"/>
        <end position="185"/>
    </location>
</feature>
<sequence length="497" mass="55301">MISNMIIVPLVITFLTAVTLIFAGHRPYLKRKIVLVGFVLAFLVSLYNINMIYLYGTQTLNLGSWPVPYSIVIYVDMLSALLVSVSLLITLIVILYSHQSIGLHREKYFYYFGISMMVTGVNGAFMTGDLFNLFVFFEVFLMSSYLLLVIGGTKIQLQESIKYILVNVLTSAFFVTGVGMLYSITGTLNMGDLHVKLAELSNTDLNIVVITFIMFLFVFATKAGMFPLYFWLPGAYYAPPIPIIALFGALLTKVGVYAIMRTFSLFYSANSEFITNTLIVLSILTIIMGCIGAIAYYDVKKIIIYNIMIAIGVILIGAAMMDKTGMIGSIYYLLHDMIIKAALFLLIGIIIKITGTPDLRKFGGLIQNYPVLGWFYFVAALSLAGIPPLSGFYGKYMIVMSTFDNGYYISGIVVLLSSLFVLYSVVRIFLMAFWGEEKGYTYNPKLPMKKLMISSIAITIIAILFGLGADMLYPLIEKAALPFYNPETYVNALGGDY</sequence>
<keyword evidence="8 10" id="KW-0472">Membrane</keyword>
<evidence type="ECO:0000313" key="14">
    <source>
        <dbReference type="Proteomes" id="UP000770161"/>
    </source>
</evidence>
<dbReference type="EMBL" id="JAHLZN010000003">
    <property type="protein sequence ID" value="MBU6112895.1"/>
    <property type="molecule type" value="Genomic_DNA"/>
</dbReference>
<reference evidence="13" key="2">
    <citation type="journal article" date="2023" name="Antibiotics">
        <title>Prevalence and Molecular Characterization of Methicillin-Resistant Staphylococci (MRS) and Mammaliicocci (MRM) in Dromedary Camels from Algeria: First Detection of SCCmec-mecC Hybrid in Methicillin-Resistant Mammaliicoccus lentus.</title>
        <authorList>
            <person name="Belhout C."/>
            <person name="Boyen F."/>
            <person name="Vereecke N."/>
            <person name="Theuns S."/>
            <person name="Taibi N."/>
            <person name="Stegger M."/>
            <person name="de la Fe-Rodriguez P.Y."/>
            <person name="Bouayad L."/>
            <person name="Elgroud R."/>
            <person name="Butaye P."/>
        </authorList>
    </citation>
    <scope>NUCLEOTIDE SEQUENCE</scope>
    <source>
        <strain evidence="13">7048</strain>
    </source>
</reference>
<keyword evidence="5 9" id="KW-0812">Transmembrane</keyword>
<evidence type="ECO:0000256" key="9">
    <source>
        <dbReference type="RuleBase" id="RU000320"/>
    </source>
</evidence>
<dbReference type="RefSeq" id="WP_064205105.1">
    <property type="nucleotide sequence ID" value="NZ_CP059679.1"/>
</dbReference>
<protein>
    <submittedName>
        <fullName evidence="13">Na+/H+ antiporter subunit D</fullName>
    </submittedName>
</protein>
<dbReference type="GO" id="GO:0005886">
    <property type="term" value="C:plasma membrane"/>
    <property type="evidence" value="ECO:0007669"/>
    <property type="project" value="UniProtKB-SubCell"/>
</dbReference>
<dbReference type="PANTHER" id="PTHR42703:SF1">
    <property type="entry name" value="NA(+)_H(+) ANTIPORTER SUBUNIT D1"/>
    <property type="match status" value="1"/>
</dbReference>
<keyword evidence="3" id="KW-0050">Antiport</keyword>
<proteinExistence type="inferred from homology"/>
<dbReference type="GO" id="GO:0008137">
    <property type="term" value="F:NADH dehydrogenase (ubiquinone) activity"/>
    <property type="evidence" value="ECO:0007669"/>
    <property type="project" value="InterPro"/>
</dbReference>
<feature type="transmembrane region" description="Helical" evidence="10">
    <location>
        <begin position="6"/>
        <end position="23"/>
    </location>
</feature>
<evidence type="ECO:0000313" key="13">
    <source>
        <dbReference type="EMBL" id="WHI60886.1"/>
    </source>
</evidence>
<dbReference type="InterPro" id="IPR001750">
    <property type="entry name" value="ND/Mrp_TM"/>
</dbReference>
<feature type="domain" description="NADH:quinone oxidoreductase/Mrp antiporter transmembrane" evidence="11">
    <location>
        <begin position="128"/>
        <end position="418"/>
    </location>
</feature>